<dbReference type="PANTHER" id="PTHR11035:SF35">
    <property type="entry name" value="VERY-LONG-CHAIN (3R)-3-HYDROXYACYL-COA DEHYDRATASE"/>
    <property type="match status" value="1"/>
</dbReference>
<sequence length="224" mass="24682">MGMGSLRTPYLITYNLAQLLGWSAVICQTAVALARTGSPGSVYAAAGPAVRLCQGLAVLETVHISAGVVKGSVALSFLQWFGRFNVLFLVLHSIPELWAHWALPVMFLSWALADVVRYLWYALSLAGSPPPLLTWLRYTMFIALYPLGILLGEMPLYAAGLPYLRERRLYSLALPNALNFSFDYHRACQAALSAILPLSGTYLYLYLLRQRRKRLSSGAGGKRA</sequence>
<comment type="caution">
    <text evidence="14">The sequence shown here is derived from an EMBL/GenBank/DDBJ whole genome shotgun (WGS) entry which is preliminary data.</text>
</comment>
<comment type="catalytic activity">
    <reaction evidence="13">
        <text>a very-long-chain (3R)-3-hydroxyacyl-CoA = a very-long-chain (2E)-enoyl-CoA + H2O</text>
        <dbReference type="Rhea" id="RHEA:45812"/>
        <dbReference type="ChEBI" id="CHEBI:15377"/>
        <dbReference type="ChEBI" id="CHEBI:83728"/>
        <dbReference type="ChEBI" id="CHEBI:85440"/>
        <dbReference type="EC" id="4.2.1.134"/>
    </reaction>
</comment>
<evidence type="ECO:0000256" key="9">
    <source>
        <dbReference type="ARBA" id="ARBA00023098"/>
    </source>
</evidence>
<keyword evidence="15" id="KW-1185">Reference proteome</keyword>
<evidence type="ECO:0000256" key="1">
    <source>
        <dbReference type="ARBA" id="ARBA00004141"/>
    </source>
</evidence>
<dbReference type="GO" id="GO:0030148">
    <property type="term" value="P:sphingolipid biosynthetic process"/>
    <property type="evidence" value="ECO:0007669"/>
    <property type="project" value="TreeGrafter"/>
</dbReference>
<dbReference type="EMBL" id="JALJOU010000077">
    <property type="protein sequence ID" value="KAK9825149.1"/>
    <property type="molecule type" value="Genomic_DNA"/>
</dbReference>
<dbReference type="Pfam" id="PF04387">
    <property type="entry name" value="PTPLA"/>
    <property type="match status" value="1"/>
</dbReference>
<evidence type="ECO:0000256" key="2">
    <source>
        <dbReference type="ARBA" id="ARBA00005194"/>
    </source>
</evidence>
<evidence type="ECO:0000256" key="11">
    <source>
        <dbReference type="ARBA" id="ARBA00023160"/>
    </source>
</evidence>
<comment type="pathway">
    <text evidence="2 13">Lipid metabolism; fatty acid biosynthesis.</text>
</comment>
<dbReference type="PANTHER" id="PTHR11035">
    <property type="entry name" value="VERY-LONG-CHAIN (3R)-3-HYDROXYACYL-COA DEHYDRATASE"/>
    <property type="match status" value="1"/>
</dbReference>
<keyword evidence="8 13" id="KW-1133">Transmembrane helix</keyword>
<dbReference type="InterPro" id="IPR007482">
    <property type="entry name" value="Tyr_Pase-like_PTPLA"/>
</dbReference>
<evidence type="ECO:0000256" key="10">
    <source>
        <dbReference type="ARBA" id="ARBA00023136"/>
    </source>
</evidence>
<name>A0AAW1QUK4_9CHLO</name>
<dbReference type="Proteomes" id="UP001445335">
    <property type="component" value="Unassembled WGS sequence"/>
</dbReference>
<keyword evidence="9 13" id="KW-0443">Lipid metabolism</keyword>
<evidence type="ECO:0000256" key="7">
    <source>
        <dbReference type="ARBA" id="ARBA00022832"/>
    </source>
</evidence>
<evidence type="ECO:0000313" key="15">
    <source>
        <dbReference type="Proteomes" id="UP001445335"/>
    </source>
</evidence>
<dbReference type="GO" id="GO:0102158">
    <property type="term" value="F:very-long-chain (3R)-3-hydroxyacyl-CoA dehydratase activity"/>
    <property type="evidence" value="ECO:0007669"/>
    <property type="project" value="UniProtKB-EC"/>
</dbReference>
<evidence type="ECO:0000256" key="3">
    <source>
        <dbReference type="ARBA" id="ARBA00007811"/>
    </source>
</evidence>
<feature type="transmembrane region" description="Helical" evidence="13">
    <location>
        <begin position="184"/>
        <end position="207"/>
    </location>
</feature>
<reference evidence="14 15" key="1">
    <citation type="journal article" date="2024" name="Nat. Commun.">
        <title>Phylogenomics reveals the evolutionary origins of lichenization in chlorophyte algae.</title>
        <authorList>
            <person name="Puginier C."/>
            <person name="Libourel C."/>
            <person name="Otte J."/>
            <person name="Skaloud P."/>
            <person name="Haon M."/>
            <person name="Grisel S."/>
            <person name="Petersen M."/>
            <person name="Berrin J.G."/>
            <person name="Delaux P.M."/>
            <person name="Dal Grande F."/>
            <person name="Keller J."/>
        </authorList>
    </citation>
    <scope>NUCLEOTIDE SEQUENCE [LARGE SCALE GENOMIC DNA]</scope>
    <source>
        <strain evidence="14 15">SAG 245.80</strain>
    </source>
</reference>
<keyword evidence="5 13" id="KW-0444">Lipid biosynthesis</keyword>
<gene>
    <name evidence="14" type="ORF">WJX81_005760</name>
</gene>
<proteinExistence type="inferred from homology"/>
<feature type="transmembrane region" description="Helical" evidence="13">
    <location>
        <begin position="12"/>
        <end position="34"/>
    </location>
</feature>
<dbReference type="AlphaFoldDB" id="A0AAW1QUK4"/>
<evidence type="ECO:0000256" key="13">
    <source>
        <dbReference type="RuleBase" id="RU363109"/>
    </source>
</evidence>
<comment type="similarity">
    <text evidence="3 13">Belongs to the very long-chain fatty acids dehydratase HACD family.</text>
</comment>
<dbReference type="GO" id="GO:0030497">
    <property type="term" value="P:fatty acid elongation"/>
    <property type="evidence" value="ECO:0007669"/>
    <property type="project" value="TreeGrafter"/>
</dbReference>
<dbReference type="GO" id="GO:0005789">
    <property type="term" value="C:endoplasmic reticulum membrane"/>
    <property type="evidence" value="ECO:0007669"/>
    <property type="project" value="UniProtKB-SubCell"/>
</dbReference>
<keyword evidence="11 13" id="KW-0275">Fatty acid biosynthesis</keyword>
<accession>A0AAW1QUK4</accession>
<protein>
    <recommendedName>
        <fullName evidence="4 13">Very-long-chain (3R)-3-hydroxyacyl-CoA dehydratase</fullName>
        <ecNumber evidence="4 13">4.2.1.134</ecNumber>
    </recommendedName>
</protein>
<comment type="subcellular location">
    <subcellularLocation>
        <location evidence="13">Endoplasmic reticulum membrane</location>
        <topology evidence="13">Multi-pass membrane protein</topology>
    </subcellularLocation>
    <subcellularLocation>
        <location evidence="1">Membrane</location>
        <topology evidence="1">Multi-pass membrane protein</topology>
    </subcellularLocation>
</comment>
<evidence type="ECO:0000313" key="14">
    <source>
        <dbReference type="EMBL" id="KAK9825149.1"/>
    </source>
</evidence>
<dbReference type="GO" id="GO:0042761">
    <property type="term" value="P:very long-chain fatty acid biosynthetic process"/>
    <property type="evidence" value="ECO:0007669"/>
    <property type="project" value="TreeGrafter"/>
</dbReference>
<comment type="caution">
    <text evidence="13">Lacks conserved residue(s) required for the propagation of feature annotation.</text>
</comment>
<evidence type="ECO:0000256" key="12">
    <source>
        <dbReference type="ARBA" id="ARBA00023239"/>
    </source>
</evidence>
<keyword evidence="6 13" id="KW-0812">Transmembrane</keyword>
<evidence type="ECO:0000256" key="8">
    <source>
        <dbReference type="ARBA" id="ARBA00022989"/>
    </source>
</evidence>
<evidence type="ECO:0000256" key="4">
    <source>
        <dbReference type="ARBA" id="ARBA00013122"/>
    </source>
</evidence>
<keyword evidence="12 13" id="KW-0456">Lyase</keyword>
<evidence type="ECO:0000256" key="6">
    <source>
        <dbReference type="ARBA" id="ARBA00022692"/>
    </source>
</evidence>
<organism evidence="14 15">
    <name type="scientific">Elliptochloris bilobata</name>
    <dbReference type="NCBI Taxonomy" id="381761"/>
    <lineage>
        <taxon>Eukaryota</taxon>
        <taxon>Viridiplantae</taxon>
        <taxon>Chlorophyta</taxon>
        <taxon>core chlorophytes</taxon>
        <taxon>Trebouxiophyceae</taxon>
        <taxon>Trebouxiophyceae incertae sedis</taxon>
        <taxon>Elliptochloris clade</taxon>
        <taxon>Elliptochloris</taxon>
    </lineage>
</organism>
<keyword evidence="13" id="KW-0256">Endoplasmic reticulum</keyword>
<keyword evidence="10 13" id="KW-0472">Membrane</keyword>
<comment type="function">
    <text evidence="13">Catalyzes the third of the four reactions of the long-chain fatty acids elongation cycle. This endoplasmic reticulum-bound enzymatic process, allows the addition of two carbons to the chain of long- and very long-chain fatty acids/VLCFAs per cycle. This enzyme catalyzes the dehydration of the 3-hydroxyacyl-CoA intermediate into trans-2,3-enoyl-CoA, within each cycle of fatty acid elongation. Thereby, it participates to the production of VLCFAs of different chain lengths that are involved in multiple biological processes as precursors of membrane lipids and lipid mediators.</text>
</comment>
<keyword evidence="7 13" id="KW-0276">Fatty acid metabolism</keyword>
<evidence type="ECO:0000256" key="5">
    <source>
        <dbReference type="ARBA" id="ARBA00022516"/>
    </source>
</evidence>
<dbReference type="EC" id="4.2.1.134" evidence="4 13"/>
<feature type="transmembrane region" description="Helical" evidence="13">
    <location>
        <begin position="98"/>
        <end position="120"/>
    </location>
</feature>
<feature type="transmembrane region" description="Helical" evidence="13">
    <location>
        <begin position="141"/>
        <end position="164"/>
    </location>
</feature>